<dbReference type="InterPro" id="IPR004561">
    <property type="entry name" value="IsoChor_synthase"/>
</dbReference>
<reference evidence="7" key="1">
    <citation type="submission" date="2009-01" db="EMBL/GenBank/DDBJ databases">
        <title>Complete sequence of chromosome of Arthrobacter chlorophenolicus A6.</title>
        <authorList>
            <consortium name="US DOE Joint Genome Institute"/>
            <person name="Lucas S."/>
            <person name="Copeland A."/>
            <person name="Lapidus A."/>
            <person name="Glavina del Rio T."/>
            <person name="Tice H."/>
            <person name="Bruce D."/>
            <person name="Goodwin L."/>
            <person name="Pitluck S."/>
            <person name="Goltsman E."/>
            <person name="Clum A."/>
            <person name="Larimer F."/>
            <person name="Land M."/>
            <person name="Hauser L."/>
            <person name="Kyrpides N."/>
            <person name="Mikhailova N."/>
            <person name="Jansson J."/>
            <person name="Richardson P."/>
        </authorList>
    </citation>
    <scope>NUCLEOTIDE SEQUENCE [LARGE SCALE GENOMIC DNA]</scope>
    <source>
        <strain evidence="7">A6</strain>
    </source>
</reference>
<feature type="domain" description="Chorismate-utilising enzyme C-terminal" evidence="6">
    <location>
        <begin position="217"/>
        <end position="475"/>
    </location>
</feature>
<protein>
    <recommendedName>
        <fullName evidence="3">isochorismate synthase</fullName>
        <ecNumber evidence="3">5.4.4.2</ecNumber>
    </recommendedName>
    <alternativeName>
        <fullName evidence="5">Isochorismate mutase</fullName>
    </alternativeName>
</protein>
<keyword evidence="4" id="KW-0413">Isomerase</keyword>
<keyword evidence="8" id="KW-1185">Reference proteome</keyword>
<evidence type="ECO:0000256" key="5">
    <source>
        <dbReference type="ARBA" id="ARBA00041564"/>
    </source>
</evidence>
<dbReference type="RefSeq" id="WP_015937989.1">
    <property type="nucleotide sequence ID" value="NC_011886.1"/>
</dbReference>
<dbReference type="eggNOG" id="COG1169">
    <property type="taxonomic scope" value="Bacteria"/>
</dbReference>
<dbReference type="Proteomes" id="UP000002505">
    <property type="component" value="Chromosome"/>
</dbReference>
<dbReference type="PANTHER" id="PTHR42839">
    <property type="entry name" value="ISOCHORISMATE SYNTHASE ENTC"/>
    <property type="match status" value="1"/>
</dbReference>
<dbReference type="EC" id="5.4.4.2" evidence="3"/>
<dbReference type="KEGG" id="ach:Achl_2828"/>
<name>B8HDS5_PSECP</name>
<dbReference type="EMBL" id="CP001341">
    <property type="protein sequence ID" value="ACL40793.1"/>
    <property type="molecule type" value="Genomic_DNA"/>
</dbReference>
<dbReference type="Gene3D" id="3.60.120.10">
    <property type="entry name" value="Anthranilate synthase"/>
    <property type="match status" value="1"/>
</dbReference>
<gene>
    <name evidence="7" type="ordered locus">Achl_2828</name>
</gene>
<evidence type="ECO:0000313" key="7">
    <source>
        <dbReference type="EMBL" id="ACL40793.1"/>
    </source>
</evidence>
<sequence>MTSTIGTGLLKSLTVPLDGKEFPGGLPAFLVRDDVLCWTRREAGLAGFGEIARFTATGPERFLEADIWWRHLVIEARVTDSVELPGTGPVAFGSFAFSKTSAHESRLIVPEIVVGVRDNTAWLTQLTFDDGPLTEAGALAALERWLGGKPVSPGTSAGHTLAAVASAAAAPAGSTTAAADPAGDARHGAVPAKEGAAVVRPLPLAAGATLHTGSLSEEAWMDAVAAGVEEIRTGALEKLVLARDVVATIPGGVNASRVLRELAARYRECWTYGVDGLVGATPEMLIQVEGRTAQARVLAGTLDRRDAHGEDGLPMDYATRVLAGSEKQRHEHEIAIQSLTSQLAPFSEAMNAHDEPFILELPNVWHLASDVKAELAEVEGHVPTCLALINALHPTAAVCGTPTQVAGALIRKLEHLDRGPYAGPVGWLDAAGNGEWGIALRGAVIEAPDTVRLYAGCGIVDGSQPEAELAETWAKFRPMLESLGIRS</sequence>
<dbReference type="AlphaFoldDB" id="B8HDS5"/>
<dbReference type="OrthoDB" id="9806579at2"/>
<evidence type="ECO:0000256" key="2">
    <source>
        <dbReference type="ARBA" id="ARBA00005297"/>
    </source>
</evidence>
<dbReference type="SUPFAM" id="SSF56322">
    <property type="entry name" value="ADC synthase"/>
    <property type="match status" value="1"/>
</dbReference>
<proteinExistence type="inferred from homology"/>
<dbReference type="InterPro" id="IPR015890">
    <property type="entry name" value="Chorismate_C"/>
</dbReference>
<dbReference type="HOGENOM" id="CLU_006493_8_5_11"/>
<organism evidence="7 8">
    <name type="scientific">Pseudarthrobacter chlorophenolicus (strain ATCC 700700 / DSM 12829 / CIP 107037 / JCM 12360 / KCTC 9906 / NCIMB 13794 / A6)</name>
    <name type="common">Arthrobacter chlorophenolicus</name>
    <dbReference type="NCBI Taxonomy" id="452863"/>
    <lineage>
        <taxon>Bacteria</taxon>
        <taxon>Bacillati</taxon>
        <taxon>Actinomycetota</taxon>
        <taxon>Actinomycetes</taxon>
        <taxon>Micrococcales</taxon>
        <taxon>Micrococcaceae</taxon>
        <taxon>Pseudarthrobacter</taxon>
    </lineage>
</organism>
<dbReference type="Pfam" id="PF00425">
    <property type="entry name" value="Chorismate_bind"/>
    <property type="match status" value="1"/>
</dbReference>
<accession>B8HDS5</accession>
<dbReference type="InterPro" id="IPR005801">
    <property type="entry name" value="ADC_synthase"/>
</dbReference>
<dbReference type="STRING" id="452863.Achl_2828"/>
<dbReference type="GO" id="GO:0008909">
    <property type="term" value="F:isochorismate synthase activity"/>
    <property type="evidence" value="ECO:0007669"/>
    <property type="project" value="UniProtKB-EC"/>
</dbReference>
<evidence type="ECO:0000256" key="3">
    <source>
        <dbReference type="ARBA" id="ARBA00012824"/>
    </source>
</evidence>
<dbReference type="PANTHER" id="PTHR42839:SF2">
    <property type="entry name" value="ISOCHORISMATE SYNTHASE ENTC"/>
    <property type="match status" value="1"/>
</dbReference>
<comment type="similarity">
    <text evidence="2">Belongs to the isochorismate synthase family.</text>
</comment>
<dbReference type="NCBIfam" id="TIGR00543">
    <property type="entry name" value="isochor_syn"/>
    <property type="match status" value="1"/>
</dbReference>
<evidence type="ECO:0000259" key="6">
    <source>
        <dbReference type="Pfam" id="PF00425"/>
    </source>
</evidence>
<evidence type="ECO:0000256" key="4">
    <source>
        <dbReference type="ARBA" id="ARBA00023235"/>
    </source>
</evidence>
<evidence type="ECO:0000313" key="8">
    <source>
        <dbReference type="Proteomes" id="UP000002505"/>
    </source>
</evidence>
<comment type="catalytic activity">
    <reaction evidence="1">
        <text>chorismate = isochorismate</text>
        <dbReference type="Rhea" id="RHEA:18985"/>
        <dbReference type="ChEBI" id="CHEBI:29748"/>
        <dbReference type="ChEBI" id="CHEBI:29780"/>
        <dbReference type="EC" id="5.4.4.2"/>
    </reaction>
</comment>
<evidence type="ECO:0000256" key="1">
    <source>
        <dbReference type="ARBA" id="ARBA00000799"/>
    </source>
</evidence>